<evidence type="ECO:0000313" key="2">
    <source>
        <dbReference type="Proteomes" id="UP001178322"/>
    </source>
</evidence>
<dbReference type="Proteomes" id="UP001178322">
    <property type="component" value="Chromosome"/>
</dbReference>
<dbReference type="AlphaFoldDB" id="A0AAX3X5G9"/>
<reference evidence="1" key="1">
    <citation type="submission" date="2023-05" db="EMBL/GenBank/DDBJ databases">
        <title>Comparative genomics of Bacillaceae isolates and their secondary metabolite potential.</title>
        <authorList>
            <person name="Song L."/>
            <person name="Nielsen L.J."/>
            <person name="Mohite O."/>
            <person name="Xu X."/>
            <person name="Weber T."/>
            <person name="Kovacs A.T."/>
        </authorList>
    </citation>
    <scope>NUCLEOTIDE SEQUENCE</scope>
    <source>
        <strain evidence="1">LY1</strain>
    </source>
</reference>
<sequence>MLKKRHSVKDVLKKLNITDKTLTSYADLMCEVDDNFADSLNKVRKYSGKEIEVIQYMLRRKSEGVLKEMARDEAAEVYYDQTKLDEVLNEFQKLIDKIKQR</sequence>
<name>A0AAX3X5G9_9BACI</name>
<dbReference type="RefSeq" id="WP_283872555.1">
    <property type="nucleotide sequence ID" value="NZ_CP126101.1"/>
</dbReference>
<accession>A0AAX3X5G9</accession>
<dbReference type="EMBL" id="CP126101">
    <property type="protein sequence ID" value="WHY53995.1"/>
    <property type="molecule type" value="Genomic_DNA"/>
</dbReference>
<protein>
    <submittedName>
        <fullName evidence="1">Uncharacterized protein</fullName>
    </submittedName>
</protein>
<gene>
    <name evidence="1" type="ORF">QNH24_12375</name>
</gene>
<proteinExistence type="predicted"/>
<organism evidence="1 2">
    <name type="scientific">Lysinibacillus pakistanensis</name>
    <dbReference type="NCBI Taxonomy" id="759811"/>
    <lineage>
        <taxon>Bacteria</taxon>
        <taxon>Bacillati</taxon>
        <taxon>Bacillota</taxon>
        <taxon>Bacilli</taxon>
        <taxon>Bacillales</taxon>
        <taxon>Bacillaceae</taxon>
        <taxon>Lysinibacillus</taxon>
    </lineage>
</organism>
<evidence type="ECO:0000313" key="1">
    <source>
        <dbReference type="EMBL" id="WHY53995.1"/>
    </source>
</evidence>